<organism evidence="2">
    <name type="scientific">Oryza sativa subsp. japonica</name>
    <name type="common">Rice</name>
    <dbReference type="NCBI Taxonomy" id="39947"/>
    <lineage>
        <taxon>Eukaryota</taxon>
        <taxon>Viridiplantae</taxon>
        <taxon>Streptophyta</taxon>
        <taxon>Embryophyta</taxon>
        <taxon>Tracheophyta</taxon>
        <taxon>Spermatophyta</taxon>
        <taxon>Magnoliopsida</taxon>
        <taxon>Liliopsida</taxon>
        <taxon>Poales</taxon>
        <taxon>Poaceae</taxon>
        <taxon>BOP clade</taxon>
        <taxon>Oryzoideae</taxon>
        <taxon>Oryzeae</taxon>
        <taxon>Oryzinae</taxon>
        <taxon>Oryza</taxon>
        <taxon>Oryza sativa</taxon>
    </lineage>
</organism>
<proteinExistence type="predicted"/>
<feature type="region of interest" description="Disordered" evidence="1">
    <location>
        <begin position="94"/>
        <end position="119"/>
    </location>
</feature>
<dbReference type="Proteomes" id="UP000817658">
    <property type="component" value="Chromosome 1"/>
</dbReference>
<feature type="region of interest" description="Disordered" evidence="1">
    <location>
        <begin position="1"/>
        <end position="21"/>
    </location>
</feature>
<sequence>MSLADTPTPRLGCRSSSHDAASPLSLTRLLLCAEEYEGGGWGSAGGARYGERHTSPYRALRPWTPAAAIHRARARLAHCAWPPVADHRAAIAVRSPVSPPPHGYLSPSPSQRTARPPCA</sequence>
<gene>
    <name evidence="2" type="primary">B1140D12.17</name>
</gene>
<name>Q5ZA16_ORYSJ</name>
<evidence type="ECO:0000313" key="2">
    <source>
        <dbReference type="EMBL" id="BAD53504.1"/>
    </source>
</evidence>
<protein>
    <submittedName>
        <fullName evidence="2">Uncharacterized protein</fullName>
    </submittedName>
</protein>
<dbReference type="AlphaFoldDB" id="Q5ZA16"/>
<reference evidence="2" key="1">
    <citation type="journal article" date="2002" name="Nature">
        <title>The genome sequence and structure of rice chromosome 1.</title>
        <authorList>
            <person name="Sasaki T."/>
            <person name="Matsumoto T."/>
            <person name="Yamamoto K."/>
            <person name="Sakata K."/>
            <person name="Baba T."/>
            <person name="Katayose Y."/>
            <person name="Wu J."/>
            <person name="Niimura Y."/>
            <person name="Cheng Z."/>
            <person name="Nagamura Y."/>
            <person name="Antonio B.A."/>
            <person name="Kanamori H."/>
            <person name="Hosokawa S."/>
            <person name="Masukawa M."/>
            <person name="Arikawa K."/>
            <person name="Chiden Y."/>
            <person name="Hayashi M."/>
            <person name="Okamoto M."/>
            <person name="Ando T."/>
            <person name="Aoki H."/>
            <person name="Arita K."/>
            <person name="Hamada M."/>
            <person name="Harada C."/>
            <person name="Hijishita S."/>
            <person name="Honda M."/>
            <person name="Ichikawa Y."/>
            <person name="Idonuma A."/>
            <person name="Iijima M."/>
            <person name="Ikeda M."/>
            <person name="Ikeno M."/>
            <person name="Itoh S."/>
            <person name="Itoh T."/>
            <person name="Itoh Y."/>
            <person name="Itoh Y."/>
            <person name="Iwabuchi A."/>
            <person name="Kamiya K."/>
            <person name="Karasawa W."/>
            <person name="Katagiri S."/>
            <person name="Kikuta A."/>
            <person name="Kobayashi N."/>
            <person name="Kono I."/>
            <person name="Machita K."/>
            <person name="Maehara T."/>
            <person name="Mizuno H."/>
            <person name="Mizubayashi T."/>
            <person name="Mukai Y."/>
            <person name="Nagasaki H."/>
            <person name="Nakashima M."/>
            <person name="Nakama Y."/>
            <person name="Nakamichi Y."/>
            <person name="Nakamura M."/>
            <person name="Namiki N."/>
            <person name="Negishi M."/>
            <person name="Ohta I."/>
            <person name="Ono N."/>
            <person name="Saji S."/>
            <person name="Sakai K."/>
            <person name="Shibata M."/>
            <person name="Shimokawa T."/>
            <person name="Shomura A."/>
            <person name="Song J."/>
            <person name="Takazaki Y."/>
            <person name="Terasawa K."/>
            <person name="Tsuji K."/>
            <person name="Waki K."/>
            <person name="Yamagata H."/>
            <person name="Yamane H."/>
            <person name="Yoshiki S."/>
            <person name="Yoshihara R."/>
            <person name="Yukawa K."/>
            <person name="Zhong H."/>
            <person name="Iwama H."/>
            <person name="Endo T."/>
            <person name="Ito H."/>
            <person name="Hahn J.H."/>
            <person name="Kim H.I."/>
            <person name="Eun M.Y."/>
            <person name="Yano M."/>
            <person name="Jiang J."/>
            <person name="Gojobori T."/>
        </authorList>
    </citation>
    <scope>NUCLEOTIDE SEQUENCE [LARGE SCALE GENOMIC DNA]</scope>
</reference>
<dbReference type="EMBL" id="AP003537">
    <property type="protein sequence ID" value="BAD53504.1"/>
    <property type="molecule type" value="Genomic_DNA"/>
</dbReference>
<evidence type="ECO:0000256" key="1">
    <source>
        <dbReference type="SAM" id="MobiDB-lite"/>
    </source>
</evidence>
<accession>Q5ZA16</accession>